<evidence type="ECO:0000313" key="2">
    <source>
        <dbReference type="EMBL" id="NML28559.1"/>
    </source>
</evidence>
<comment type="caution">
    <text evidence="2">The sequence shown here is derived from an EMBL/GenBank/DDBJ whole genome shotgun (WGS) entry which is preliminary data.</text>
</comment>
<dbReference type="EMBL" id="JABBGA010000029">
    <property type="protein sequence ID" value="NML28559.1"/>
    <property type="molecule type" value="Genomic_DNA"/>
</dbReference>
<dbReference type="InterPro" id="IPR051397">
    <property type="entry name" value="Zn-ADH-like_protein"/>
</dbReference>
<evidence type="ECO:0000313" key="3">
    <source>
        <dbReference type="Proteomes" id="UP000580043"/>
    </source>
</evidence>
<protein>
    <submittedName>
        <fullName evidence="2">Oxidoreductase</fullName>
    </submittedName>
</protein>
<gene>
    <name evidence="2" type="ORF">HHL15_22615</name>
</gene>
<dbReference type="Pfam" id="PF00107">
    <property type="entry name" value="ADH_zinc_N"/>
    <property type="match status" value="1"/>
</dbReference>
<feature type="domain" description="Enoyl reductase (ER)" evidence="1">
    <location>
        <begin position="11"/>
        <end position="320"/>
    </location>
</feature>
<organism evidence="2 3">
    <name type="scientific">Zoogloea dura</name>
    <dbReference type="NCBI Taxonomy" id="2728840"/>
    <lineage>
        <taxon>Bacteria</taxon>
        <taxon>Pseudomonadati</taxon>
        <taxon>Pseudomonadota</taxon>
        <taxon>Betaproteobacteria</taxon>
        <taxon>Rhodocyclales</taxon>
        <taxon>Zoogloeaceae</taxon>
        <taxon>Zoogloea</taxon>
    </lineage>
</organism>
<dbReference type="InterPro" id="IPR013149">
    <property type="entry name" value="ADH-like_C"/>
</dbReference>
<sequence length="324" mass="34349">MFQAIQVNEDGSAALRELDESTLPDGDVDIDVEYSTINYKDGLVITQRMPLVKHFPMVPGIDLAGVVRTSTHPAWQPGDRVILNGYGVGESHWGGLSTCARVSGEWLVPMPDSFSSRQAMAIGTAGYTAMLCVMTLERHGIRPDSGEVLVTGASGGVGSVAIAILSRLGYRVVASTGRPEEAPYLKALGAAAIIDRNTLSAPGVPMAEERWAGAIDTAGSHTLANVCAAVRYGGAVAATGLAQGLDFHTTMLPFVLRNLALYGVDSVRAPQALRREAWARLARDLDTGLLESMVTEIGLQDVLQCAPQILEGRIRGRIVVKVGT</sequence>
<name>A0A848GAL3_9RHOO</name>
<accession>A0A848GAL3</accession>
<dbReference type="NCBIfam" id="TIGR02823">
    <property type="entry name" value="oxido_YhdH"/>
    <property type="match status" value="1"/>
</dbReference>
<dbReference type="InterPro" id="IPR013154">
    <property type="entry name" value="ADH-like_N"/>
</dbReference>
<dbReference type="GO" id="GO:0043957">
    <property type="term" value="F:acryloyl-CoA reductase (NADPH) activity"/>
    <property type="evidence" value="ECO:0007669"/>
    <property type="project" value="TreeGrafter"/>
</dbReference>
<reference evidence="2 3" key="1">
    <citation type="submission" date="2020-04" db="EMBL/GenBank/DDBJ databases">
        <title>Zoogloea sp. G-4-1-14 isolated from soil.</title>
        <authorList>
            <person name="Dahal R.H."/>
        </authorList>
    </citation>
    <scope>NUCLEOTIDE SEQUENCE [LARGE SCALE GENOMIC DNA]</scope>
    <source>
        <strain evidence="2 3">G-4-1-14</strain>
    </source>
</reference>
<dbReference type="SMART" id="SM00829">
    <property type="entry name" value="PKS_ER"/>
    <property type="match status" value="1"/>
</dbReference>
<dbReference type="AlphaFoldDB" id="A0A848GAL3"/>
<dbReference type="InterPro" id="IPR014188">
    <property type="entry name" value="Acrylyl-CoA_reductase_AcuI"/>
</dbReference>
<dbReference type="Gene3D" id="3.40.50.720">
    <property type="entry name" value="NAD(P)-binding Rossmann-like Domain"/>
    <property type="match status" value="1"/>
</dbReference>
<dbReference type="SUPFAM" id="SSF51735">
    <property type="entry name" value="NAD(P)-binding Rossmann-fold domains"/>
    <property type="match status" value="1"/>
</dbReference>
<dbReference type="Proteomes" id="UP000580043">
    <property type="component" value="Unassembled WGS sequence"/>
</dbReference>
<dbReference type="PANTHER" id="PTHR43677:SF1">
    <property type="entry name" value="ACRYLYL-COA REDUCTASE ACUI-RELATED"/>
    <property type="match status" value="1"/>
</dbReference>
<keyword evidence="3" id="KW-1185">Reference proteome</keyword>
<dbReference type="CDD" id="cd08288">
    <property type="entry name" value="MDR_yhdh"/>
    <property type="match status" value="1"/>
</dbReference>
<dbReference type="InterPro" id="IPR011032">
    <property type="entry name" value="GroES-like_sf"/>
</dbReference>
<dbReference type="Gene3D" id="3.90.180.10">
    <property type="entry name" value="Medium-chain alcohol dehydrogenases, catalytic domain"/>
    <property type="match status" value="1"/>
</dbReference>
<evidence type="ECO:0000259" key="1">
    <source>
        <dbReference type="SMART" id="SM00829"/>
    </source>
</evidence>
<proteinExistence type="predicted"/>
<dbReference type="RefSeq" id="WP_169148085.1">
    <property type="nucleotide sequence ID" value="NZ_JABBGA010000029.1"/>
</dbReference>
<dbReference type="InterPro" id="IPR020843">
    <property type="entry name" value="ER"/>
</dbReference>
<dbReference type="SUPFAM" id="SSF50129">
    <property type="entry name" value="GroES-like"/>
    <property type="match status" value="1"/>
</dbReference>
<dbReference type="PANTHER" id="PTHR43677">
    <property type="entry name" value="SHORT-CHAIN DEHYDROGENASE/REDUCTASE"/>
    <property type="match status" value="1"/>
</dbReference>
<dbReference type="Pfam" id="PF08240">
    <property type="entry name" value="ADH_N"/>
    <property type="match status" value="1"/>
</dbReference>
<dbReference type="InterPro" id="IPR036291">
    <property type="entry name" value="NAD(P)-bd_dom_sf"/>
</dbReference>